<evidence type="ECO:0000313" key="3">
    <source>
        <dbReference type="EnsemblMetazoa" id="AALFPA23_018502.P27146"/>
    </source>
</evidence>
<proteinExistence type="predicted"/>
<dbReference type="EnsemblMetazoa" id="AALFPA23_018502.R27146">
    <property type="protein sequence ID" value="AALFPA23_018502.P27146"/>
    <property type="gene ID" value="AALFPA23_018502"/>
</dbReference>
<evidence type="ECO:0000259" key="2">
    <source>
        <dbReference type="PROSITE" id="PS50966"/>
    </source>
</evidence>
<dbReference type="PROSITE" id="PS50966">
    <property type="entry name" value="ZF_SWIM"/>
    <property type="match status" value="1"/>
</dbReference>
<dbReference type="GeneID" id="134286441"/>
<name>A0ABM1ZHC0_AEDAL</name>
<keyword evidence="4" id="KW-1185">Reference proteome</keyword>
<dbReference type="InterPro" id="IPR007527">
    <property type="entry name" value="Znf_SWIM"/>
</dbReference>
<dbReference type="Proteomes" id="UP000069940">
    <property type="component" value="Unassembled WGS sequence"/>
</dbReference>
<evidence type="ECO:0000313" key="4">
    <source>
        <dbReference type="Proteomes" id="UP000069940"/>
    </source>
</evidence>
<reference evidence="4" key="1">
    <citation type="journal article" date="2015" name="Proc. Natl. Acad. Sci. U.S.A.">
        <title>Genome sequence of the Asian Tiger mosquito, Aedes albopictus, reveals insights into its biology, genetics, and evolution.</title>
        <authorList>
            <person name="Chen X.G."/>
            <person name="Jiang X."/>
            <person name="Gu J."/>
            <person name="Xu M."/>
            <person name="Wu Y."/>
            <person name="Deng Y."/>
            <person name="Zhang C."/>
            <person name="Bonizzoni M."/>
            <person name="Dermauw W."/>
            <person name="Vontas J."/>
            <person name="Armbruster P."/>
            <person name="Huang X."/>
            <person name="Yang Y."/>
            <person name="Zhang H."/>
            <person name="He W."/>
            <person name="Peng H."/>
            <person name="Liu Y."/>
            <person name="Wu K."/>
            <person name="Chen J."/>
            <person name="Lirakis M."/>
            <person name="Topalis P."/>
            <person name="Van Leeuwen T."/>
            <person name="Hall A.B."/>
            <person name="Jiang X."/>
            <person name="Thorpe C."/>
            <person name="Mueller R.L."/>
            <person name="Sun C."/>
            <person name="Waterhouse R.M."/>
            <person name="Yan G."/>
            <person name="Tu Z.J."/>
            <person name="Fang X."/>
            <person name="James A.A."/>
        </authorList>
    </citation>
    <scope>NUCLEOTIDE SEQUENCE [LARGE SCALE GENOMIC DNA]</scope>
    <source>
        <strain evidence="4">Foshan</strain>
    </source>
</reference>
<reference evidence="3" key="2">
    <citation type="submission" date="2025-05" db="UniProtKB">
        <authorList>
            <consortium name="EnsemblMetazoa"/>
        </authorList>
    </citation>
    <scope>IDENTIFICATION</scope>
    <source>
        <strain evidence="3">Foshan</strain>
    </source>
</reference>
<feature type="domain" description="SWIM-type" evidence="2">
    <location>
        <begin position="76"/>
        <end position="111"/>
    </location>
</feature>
<dbReference type="RefSeq" id="XP_062704037.1">
    <property type="nucleotide sequence ID" value="XM_062848053.1"/>
</dbReference>
<organism evidence="3 4">
    <name type="scientific">Aedes albopictus</name>
    <name type="common">Asian tiger mosquito</name>
    <name type="synonym">Stegomyia albopicta</name>
    <dbReference type="NCBI Taxonomy" id="7160"/>
    <lineage>
        <taxon>Eukaryota</taxon>
        <taxon>Metazoa</taxon>
        <taxon>Ecdysozoa</taxon>
        <taxon>Arthropoda</taxon>
        <taxon>Hexapoda</taxon>
        <taxon>Insecta</taxon>
        <taxon>Pterygota</taxon>
        <taxon>Neoptera</taxon>
        <taxon>Endopterygota</taxon>
        <taxon>Diptera</taxon>
        <taxon>Nematocera</taxon>
        <taxon>Culicoidea</taxon>
        <taxon>Culicidae</taxon>
        <taxon>Culicinae</taxon>
        <taxon>Aedini</taxon>
        <taxon>Aedes</taxon>
        <taxon>Stegomyia</taxon>
    </lineage>
</organism>
<sequence length="187" mass="21577">MDQQANIFLQTVRVEIDIVDLFDFADGSKRNWKEGNEVFKNGHVMVAGVTKVEGSSVHIFCSCLRGSNPSEPPREVRMITSSELKKWEMRCTCPAGNYRCKHQFACLLYIHRNKDLEILSSTDVRQQWGKVAKIQSENLYEPVTLSELCNQRKRVSPELSDEICSSILNLFNYPILRWQNLWMVGMS</sequence>
<keyword evidence="1" id="KW-0479">Metal-binding</keyword>
<evidence type="ECO:0000256" key="1">
    <source>
        <dbReference type="PROSITE-ProRule" id="PRU00325"/>
    </source>
</evidence>
<accession>A0ABM1ZHC0</accession>
<keyword evidence="1" id="KW-0863">Zinc-finger</keyword>
<keyword evidence="1" id="KW-0862">Zinc</keyword>
<protein>
    <recommendedName>
        <fullName evidence="2">SWIM-type domain-containing protein</fullName>
    </recommendedName>
</protein>